<dbReference type="Gene3D" id="1.20.1250.20">
    <property type="entry name" value="MFS general substrate transporter like domains"/>
    <property type="match status" value="1"/>
</dbReference>
<dbReference type="GO" id="GO:0016020">
    <property type="term" value="C:membrane"/>
    <property type="evidence" value="ECO:0007669"/>
    <property type="project" value="UniProtKB-SubCell"/>
</dbReference>
<dbReference type="Proteomes" id="UP000037136">
    <property type="component" value="Unassembled WGS sequence"/>
</dbReference>
<dbReference type="STRING" id="268505.A0A2A9PF04"/>
<feature type="transmembrane region" description="Helical" evidence="8">
    <location>
        <begin position="369"/>
        <end position="398"/>
    </location>
</feature>
<feature type="transmembrane region" description="Helical" evidence="8">
    <location>
        <begin position="189"/>
        <end position="209"/>
    </location>
</feature>
<feature type="compositionally biased region" description="Acidic residues" evidence="7">
    <location>
        <begin position="495"/>
        <end position="511"/>
    </location>
</feature>
<gene>
    <name evidence="11" type="ORF">XA68_12108</name>
</gene>
<keyword evidence="5 8" id="KW-1133">Transmembrane helix</keyword>
<dbReference type="OrthoDB" id="6612291at2759"/>
<feature type="region of interest" description="Disordered" evidence="7">
    <location>
        <begin position="481"/>
        <end position="523"/>
    </location>
</feature>
<comment type="similarity">
    <text evidence="2">Belongs to the major facilitator superfamily. Sugar transporter (TC 2.A.1.1) family.</text>
</comment>
<feature type="transmembrane region" description="Helical" evidence="8">
    <location>
        <begin position="340"/>
        <end position="363"/>
    </location>
</feature>
<evidence type="ECO:0000313" key="12">
    <source>
        <dbReference type="Proteomes" id="UP000037136"/>
    </source>
</evidence>
<feature type="transmembrane region" description="Helical" evidence="8">
    <location>
        <begin position="131"/>
        <end position="151"/>
    </location>
</feature>
<organism evidence="11 12">
    <name type="scientific">Ophiocordyceps unilateralis</name>
    <name type="common">Zombie-ant fungus</name>
    <name type="synonym">Torrubia unilateralis</name>
    <dbReference type="NCBI Taxonomy" id="268505"/>
    <lineage>
        <taxon>Eukaryota</taxon>
        <taxon>Fungi</taxon>
        <taxon>Dikarya</taxon>
        <taxon>Ascomycota</taxon>
        <taxon>Pezizomycotina</taxon>
        <taxon>Sordariomycetes</taxon>
        <taxon>Hypocreomycetidae</taxon>
        <taxon>Hypocreales</taxon>
        <taxon>Ophiocordycipitaceae</taxon>
        <taxon>Ophiocordyceps</taxon>
    </lineage>
</organism>
<feature type="signal peptide" evidence="9">
    <location>
        <begin position="1"/>
        <end position="19"/>
    </location>
</feature>
<dbReference type="InterPro" id="IPR005828">
    <property type="entry name" value="MFS_sugar_transport-like"/>
</dbReference>
<reference evidence="11 12" key="1">
    <citation type="journal article" date="2015" name="BMC Genomics">
        <title>Gene expression during zombie ant biting behavior reflects the complexity underlying fungal parasitic behavioral manipulation.</title>
        <authorList>
            <person name="de Bekker C."/>
            <person name="Ohm R.A."/>
            <person name="Loreto R.G."/>
            <person name="Sebastian A."/>
            <person name="Albert I."/>
            <person name="Merrow M."/>
            <person name="Brachmann A."/>
            <person name="Hughes D.P."/>
        </authorList>
    </citation>
    <scope>NUCLEOTIDE SEQUENCE [LARGE SCALE GENOMIC DNA]</scope>
    <source>
        <strain evidence="11 12">SC16a</strain>
    </source>
</reference>
<feature type="transmembrane region" description="Helical" evidence="8">
    <location>
        <begin position="40"/>
        <end position="60"/>
    </location>
</feature>
<dbReference type="PRINTS" id="PR00171">
    <property type="entry name" value="SUGRTRNSPORT"/>
</dbReference>
<evidence type="ECO:0000256" key="6">
    <source>
        <dbReference type="ARBA" id="ARBA00023136"/>
    </source>
</evidence>
<keyword evidence="6 8" id="KW-0472">Membrane</keyword>
<keyword evidence="9" id="KW-0732">Signal</keyword>
<evidence type="ECO:0000256" key="2">
    <source>
        <dbReference type="ARBA" id="ARBA00010992"/>
    </source>
</evidence>
<evidence type="ECO:0000256" key="4">
    <source>
        <dbReference type="ARBA" id="ARBA00022692"/>
    </source>
</evidence>
<proteinExistence type="inferred from homology"/>
<feature type="transmembrane region" description="Helical" evidence="8">
    <location>
        <begin position="410"/>
        <end position="433"/>
    </location>
</feature>
<evidence type="ECO:0000256" key="1">
    <source>
        <dbReference type="ARBA" id="ARBA00004141"/>
    </source>
</evidence>
<evidence type="ECO:0000259" key="10">
    <source>
        <dbReference type="PROSITE" id="PS50850"/>
    </source>
</evidence>
<feature type="domain" description="Major facilitator superfamily (MFS) profile" evidence="10">
    <location>
        <begin position="7"/>
        <end position="463"/>
    </location>
</feature>
<dbReference type="InterPro" id="IPR020846">
    <property type="entry name" value="MFS_dom"/>
</dbReference>
<evidence type="ECO:0000313" key="11">
    <source>
        <dbReference type="EMBL" id="PFH59591.1"/>
    </source>
</evidence>
<dbReference type="PROSITE" id="PS50850">
    <property type="entry name" value="MFS"/>
    <property type="match status" value="1"/>
</dbReference>
<comment type="caution">
    <text evidence="11">The sequence shown here is derived from an EMBL/GenBank/DDBJ whole genome shotgun (WGS) entry which is preliminary data.</text>
</comment>
<evidence type="ECO:0000256" key="9">
    <source>
        <dbReference type="SAM" id="SignalP"/>
    </source>
</evidence>
<dbReference type="InterPro" id="IPR036259">
    <property type="entry name" value="MFS_trans_sf"/>
</dbReference>
<evidence type="ECO:0000256" key="3">
    <source>
        <dbReference type="ARBA" id="ARBA00022448"/>
    </source>
</evidence>
<feature type="transmembrane region" description="Helical" evidence="8">
    <location>
        <begin position="98"/>
        <end position="119"/>
    </location>
</feature>
<evidence type="ECO:0000256" key="5">
    <source>
        <dbReference type="ARBA" id="ARBA00022989"/>
    </source>
</evidence>
<evidence type="ECO:0000256" key="8">
    <source>
        <dbReference type="SAM" id="Phobius"/>
    </source>
</evidence>
<dbReference type="GO" id="GO:0005351">
    <property type="term" value="F:carbohydrate:proton symporter activity"/>
    <property type="evidence" value="ECO:0007669"/>
    <property type="project" value="TreeGrafter"/>
</dbReference>
<dbReference type="SUPFAM" id="SSF103473">
    <property type="entry name" value="MFS general substrate transporter"/>
    <property type="match status" value="1"/>
</dbReference>
<dbReference type="Pfam" id="PF00083">
    <property type="entry name" value="Sugar_tr"/>
    <property type="match status" value="1"/>
</dbReference>
<accession>A0A2A9PF04</accession>
<dbReference type="PANTHER" id="PTHR48022">
    <property type="entry name" value="PLASTIDIC GLUCOSE TRANSPORTER 4"/>
    <property type="match status" value="1"/>
</dbReference>
<keyword evidence="3" id="KW-0813">Transport</keyword>
<dbReference type="InterPro" id="IPR005829">
    <property type="entry name" value="Sugar_transporter_CS"/>
</dbReference>
<feature type="transmembrane region" description="Helical" evidence="8">
    <location>
        <begin position="439"/>
        <end position="459"/>
    </location>
</feature>
<feature type="transmembrane region" description="Helical" evidence="8">
    <location>
        <begin position="72"/>
        <end position="92"/>
    </location>
</feature>
<dbReference type="AlphaFoldDB" id="A0A2A9PF04"/>
<dbReference type="PROSITE" id="PS00217">
    <property type="entry name" value="SUGAR_TRANSPORT_2"/>
    <property type="match status" value="1"/>
</dbReference>
<dbReference type="InterPro" id="IPR050360">
    <property type="entry name" value="MFS_Sugar_Transporters"/>
</dbReference>
<comment type="subcellular location">
    <subcellularLocation>
        <location evidence="1">Membrane</location>
        <topology evidence="1">Multi-pass membrane protein</topology>
    </subcellularLocation>
</comment>
<sequence>MTPLPLLTLLLAVGTSSWGTSTGVVGPLLAHETFSHLGGWVRGSITAAYYVGTLASYLVLGPRLADGCGRRPAVMVGPLLLSIGAVLLSRAHALPLVLGGRCVIGLGAGLVSSLVPLYAAEVAARESRGKVVAGSHAGFVAGVAAGLWVGASFRHRHHHHHHHHHHHLLLLLLLPHQQQQQQADESWRLIVLLPLLPATLFIAAFYFWAPETPRWLAVQANRPDEAGRVLCWLRGGRQEDGNNTTTTTTDELHALLEPPDSSDAAAHSVSIRPRLVRAFALQLIAQLCGATAAKYYLPQLLRRLGVPTRAALVAGAAEMTAKLPMTLLEMWAIDALGRSFCLVAGCLVMALALLINGALPLLYPHNSSPAADAVCVVFIFVYALGYSLGLGPAAWVYSSEIFPTPLRARGLNWAASGGALGSLVVSFVWPIGIAHLGSAVYFFFMAFNLACVPIIYIFYPETKGRALEDMDALFANQLPNRPSLPLNSTAIEPGDAPDEDAPDEDAPDEDAPLLPPRARHHRN</sequence>
<feature type="chain" id="PRO_5012270371" description="Major facilitator superfamily (MFS) profile domain-containing protein" evidence="9">
    <location>
        <begin position="20"/>
        <end position="523"/>
    </location>
</feature>
<name>A0A2A9PF04_OPHUN</name>
<dbReference type="PANTHER" id="PTHR48022:SF14">
    <property type="entry name" value="MAJOR FACILITATOR SUPERFAMILY (MFS) PROFILE DOMAIN-CONTAINING PROTEIN-RELATED"/>
    <property type="match status" value="1"/>
</dbReference>
<keyword evidence="12" id="KW-1185">Reference proteome</keyword>
<protein>
    <recommendedName>
        <fullName evidence="10">Major facilitator superfamily (MFS) profile domain-containing protein</fullName>
    </recommendedName>
</protein>
<evidence type="ECO:0000256" key="7">
    <source>
        <dbReference type="SAM" id="MobiDB-lite"/>
    </source>
</evidence>
<reference evidence="11 12" key="2">
    <citation type="journal article" date="2017" name="Sci. Rep.">
        <title>Ant-infecting Ophiocordyceps genomes reveal a high diversity of potential behavioral manipulation genes and a possible major role for enterotoxins.</title>
        <authorList>
            <person name="de Bekker C."/>
            <person name="Ohm R.A."/>
            <person name="Evans H.C."/>
            <person name="Brachmann A."/>
            <person name="Hughes D.P."/>
        </authorList>
    </citation>
    <scope>NUCLEOTIDE SEQUENCE [LARGE SCALE GENOMIC DNA]</scope>
    <source>
        <strain evidence="11 12">SC16a</strain>
    </source>
</reference>
<feature type="compositionally biased region" description="Polar residues" evidence="7">
    <location>
        <begin position="481"/>
        <end position="490"/>
    </location>
</feature>
<keyword evidence="4 8" id="KW-0812">Transmembrane</keyword>
<dbReference type="EMBL" id="LAZP02000187">
    <property type="protein sequence ID" value="PFH59591.1"/>
    <property type="molecule type" value="Genomic_DNA"/>
</dbReference>
<dbReference type="InterPro" id="IPR003663">
    <property type="entry name" value="Sugar/inositol_transpt"/>
</dbReference>